<organism evidence="2 3">
    <name type="scientific">Vulcanisaeta souniana JCM 11219</name>
    <dbReference type="NCBI Taxonomy" id="1293586"/>
    <lineage>
        <taxon>Archaea</taxon>
        <taxon>Thermoproteota</taxon>
        <taxon>Thermoprotei</taxon>
        <taxon>Thermoproteales</taxon>
        <taxon>Thermoproteaceae</taxon>
        <taxon>Vulcanisaeta</taxon>
    </lineage>
</organism>
<reference evidence="2" key="2">
    <citation type="submission" date="2020-09" db="EMBL/GenBank/DDBJ databases">
        <authorList>
            <person name="Sun Q."/>
            <person name="Ohkuma M."/>
        </authorList>
    </citation>
    <scope>NUCLEOTIDE SEQUENCE</scope>
    <source>
        <strain evidence="2">JCM 11219</strain>
    </source>
</reference>
<sequence length="129" mass="14764">MVNVRDVFWSMVRRPQLLIDYLRELNVNVDELCRDFPANGFRCPPGEGDDFRSRFFIVSYMYLKVLNWELRELASTGVIVEGISELISDVITDMRLYNAPPELMNAVASIARDILHVYRGWGSSSSISG</sequence>
<evidence type="ECO:0000313" key="3">
    <source>
        <dbReference type="Proteomes" id="UP000657075"/>
    </source>
</evidence>
<gene>
    <name evidence="2" type="ORF">GCM10007112_18490</name>
    <name evidence="1" type="ORF">Vsou_18910</name>
</gene>
<name>A0A830EJ66_9CREN</name>
<dbReference type="Proteomes" id="UP001060771">
    <property type="component" value="Chromosome"/>
</dbReference>
<dbReference type="AlphaFoldDB" id="A0A830EJ66"/>
<dbReference type="EMBL" id="BMNM01000008">
    <property type="protein sequence ID" value="GGI82064.1"/>
    <property type="molecule type" value="Genomic_DNA"/>
</dbReference>
<evidence type="ECO:0000313" key="4">
    <source>
        <dbReference type="Proteomes" id="UP001060771"/>
    </source>
</evidence>
<dbReference type="EMBL" id="AP026830">
    <property type="protein sequence ID" value="BDR92798.1"/>
    <property type="molecule type" value="Genomic_DNA"/>
</dbReference>
<dbReference type="RefSeq" id="WP_229709875.1">
    <property type="nucleotide sequence ID" value="NZ_AP026830.1"/>
</dbReference>
<dbReference type="GeneID" id="76207432"/>
<keyword evidence="4" id="KW-1185">Reference proteome</keyword>
<accession>A0A830EJ66</accession>
<reference evidence="4" key="3">
    <citation type="submission" date="2022-09" db="EMBL/GenBank/DDBJ databases">
        <title>Complete genome sequence of Vulcanisaeta souniana.</title>
        <authorList>
            <person name="Kato S."/>
            <person name="Itoh T."/>
            <person name="Ohkuma M."/>
        </authorList>
    </citation>
    <scope>NUCLEOTIDE SEQUENCE [LARGE SCALE GENOMIC DNA]</scope>
    <source>
        <strain evidence="4">JCM 11219</strain>
    </source>
</reference>
<evidence type="ECO:0000313" key="1">
    <source>
        <dbReference type="EMBL" id="BDR92798.1"/>
    </source>
</evidence>
<dbReference type="Proteomes" id="UP000657075">
    <property type="component" value="Unassembled WGS sequence"/>
</dbReference>
<reference evidence="2" key="1">
    <citation type="journal article" date="2014" name="Int. J. Syst. Evol. Microbiol.">
        <title>Complete genome sequence of Corynebacterium casei LMG S-19264T (=DSM 44701T), isolated from a smear-ripened cheese.</title>
        <authorList>
            <consortium name="US DOE Joint Genome Institute (JGI-PGF)"/>
            <person name="Walter F."/>
            <person name="Albersmeier A."/>
            <person name="Kalinowski J."/>
            <person name="Ruckert C."/>
        </authorList>
    </citation>
    <scope>NUCLEOTIDE SEQUENCE</scope>
    <source>
        <strain evidence="2">JCM 11219</strain>
    </source>
</reference>
<protein>
    <submittedName>
        <fullName evidence="2">Uncharacterized protein</fullName>
    </submittedName>
</protein>
<proteinExistence type="predicted"/>
<reference evidence="1" key="4">
    <citation type="journal article" date="2023" name="Microbiol. Resour. Announc.">
        <title>Complete Genome Sequence of Vulcanisaeta souniana Strain IC-059, a Hyperthermophilic Archaeon Isolated from Hot Spring Water in Japan.</title>
        <authorList>
            <person name="Kato S."/>
            <person name="Itoh T."/>
            <person name="Wu L."/>
            <person name="Ma J."/>
            <person name="Ohkuma M."/>
        </authorList>
    </citation>
    <scope>NUCLEOTIDE SEQUENCE</scope>
    <source>
        <strain evidence="1">JCM 11219</strain>
    </source>
</reference>
<evidence type="ECO:0000313" key="2">
    <source>
        <dbReference type="EMBL" id="GGI82064.1"/>
    </source>
</evidence>